<dbReference type="OrthoDB" id="2654877at2"/>
<dbReference type="STRING" id="172713.GCA_001705305_03767"/>
<dbReference type="AlphaFoldDB" id="A0A222WRJ1"/>
<evidence type="ECO:0000313" key="2">
    <source>
        <dbReference type="EMBL" id="ASR48512.1"/>
    </source>
</evidence>
<evidence type="ECO:0000313" key="3">
    <source>
        <dbReference type="Proteomes" id="UP000214666"/>
    </source>
</evidence>
<dbReference type="Proteomes" id="UP000214666">
    <property type="component" value="Chromosome"/>
</dbReference>
<feature type="compositionally biased region" description="Low complexity" evidence="1">
    <location>
        <begin position="531"/>
        <end position="545"/>
    </location>
</feature>
<sequence>MLDGKKSYLISITALFSKKGYELAFGTDMILDTQRDTRYHLSAPVNSTYRTLRQDTLKNASKAPYPATSLFGRDWKEAAIAGEFEGQTVEAVHSTIVSYLSDIHRHFRGEVRQKAQQPSRSTASEARWKMGGKIHSMEYADSIQQGDRQKSIQADFIVNAVREKDAVSQMRPQVETSNDTYEFANVLPAYEGLLDAGSVSEQRQGNGSPSSESAIHGETVKQGDTAEQQTVIQQIFQDRAAVVELPVAAEGLAMESIFQPAGEALPHRTDIRDALIETSRSSVKEQILDSDEINALTRAGKLERVVGTIPDDVLETEASAKNDNTPVEARAAKSDKSKDAIIDWQMLVKQRQFMDSTNEYGTAASMRSATGAGHGRMRTTELKQDKFLMIHESGTGDRIYLPDAAEPQDMLKAEHGVFSIQPENTSSITADPTMGSVTGSPEMGTLSEGIRSVYGEYATEVVEAGMENNLPEGLQHVDVPATPSPIESVIHRMQETSNGGSLEGLQGHSIAGSMEFADGRIGVQTETVTSGLASSSGNSLNESTSVASYNSEQVCPASPDQYRVASNYDDSKGVPEEQSITAYIHSSADADNEHLSSGIPEHHATLDESQRGERIFVSQEGELDDLGSARLNGLELEGQYEELLAADVLREIIADSPEISKMARMLRIMYGEQAMELIEAGIENIVAEAVKEGTTQTSIHQITDSVIHQLETSLASGSLEAIQTRSNQAYIEHTEGTLQTSAEQGSKSLAEEGLLISSESGNSFFSYEGAYHAMGDAERHTSAEAEIQALDKALMSSNSTNAITQDIETGRTFSSTTGVTESMEQGILSQSLLDGEYSHLERAAMSTGNFDAAESGPLESAQYIGELEAEKVALVPAERTSIESLEAEEVTLAPSERVSIVNLEAVRHEIKASELLEQTKEADVTSSERALIYQDIQEGVINGGTYADNQEHNQISDAILLDGDRAVPMESVQETMTDQIDRADSIMRTNETVVEQTSGTGNQVENVLEAIWIHQERASGEEKEYIGVRDGLETAQPGDISKMVDMPELEQGQAIEKTLPAVIPAHIAAEPVFEIEETELHAISEGARKKKVMSTNIEDEHEQAARKKKVIKTQIPDAEDGTRLKKIAAVRIEAPESAKRHKTLKTVIEAPSEATNQSIPAMSKRKIWMIMGKIASWNIWNWKKTR</sequence>
<feature type="region of interest" description="Disordered" evidence="1">
    <location>
        <begin position="531"/>
        <end position="554"/>
    </location>
</feature>
<keyword evidence="3" id="KW-1185">Reference proteome</keyword>
<dbReference type="RefSeq" id="WP_094155861.1">
    <property type="nucleotide sequence ID" value="NZ_CP020028.1"/>
</dbReference>
<accession>A0A222WRJ1</accession>
<feature type="compositionally biased region" description="Polar residues" evidence="1">
    <location>
        <begin position="199"/>
        <end position="213"/>
    </location>
</feature>
<reference evidence="2 3" key="1">
    <citation type="submission" date="2017-03" db="EMBL/GenBank/DDBJ databases">
        <title>Complete genome sequence of Paenibacillus Kribbensis producing bioflocculants.</title>
        <authorList>
            <person name="Lee H.-G."/>
            <person name="Oh H.-M."/>
        </authorList>
    </citation>
    <scope>NUCLEOTIDE SEQUENCE [LARGE SCALE GENOMIC DNA]</scope>
    <source>
        <strain evidence="2 3">AM49</strain>
    </source>
</reference>
<proteinExistence type="predicted"/>
<dbReference type="EMBL" id="CP020028">
    <property type="protein sequence ID" value="ASR48512.1"/>
    <property type="molecule type" value="Genomic_DNA"/>
</dbReference>
<feature type="region of interest" description="Disordered" evidence="1">
    <location>
        <begin position="199"/>
        <end position="219"/>
    </location>
</feature>
<protein>
    <submittedName>
        <fullName evidence="2">Uncharacterized protein</fullName>
    </submittedName>
</protein>
<name>A0A222WRJ1_9BACL</name>
<gene>
    <name evidence="2" type="ORF">B4V02_18315</name>
</gene>
<organism evidence="2 3">
    <name type="scientific">Paenibacillus kribbensis</name>
    <dbReference type="NCBI Taxonomy" id="172713"/>
    <lineage>
        <taxon>Bacteria</taxon>
        <taxon>Bacillati</taxon>
        <taxon>Bacillota</taxon>
        <taxon>Bacilli</taxon>
        <taxon>Bacillales</taxon>
        <taxon>Paenibacillaceae</taxon>
        <taxon>Paenibacillus</taxon>
    </lineage>
</organism>
<dbReference type="KEGG" id="pkb:B4V02_18315"/>
<evidence type="ECO:0000256" key="1">
    <source>
        <dbReference type="SAM" id="MobiDB-lite"/>
    </source>
</evidence>